<feature type="transmembrane region" description="Helical" evidence="19">
    <location>
        <begin position="212"/>
        <end position="232"/>
    </location>
</feature>
<keyword evidence="9" id="KW-0444">Lipid biosynthesis</keyword>
<keyword evidence="12 18" id="KW-0548">Nucleotidyltransferase</keyword>
<evidence type="ECO:0000256" key="1">
    <source>
        <dbReference type="ARBA" id="ARBA00001698"/>
    </source>
</evidence>
<dbReference type="PROSITE" id="PS01315">
    <property type="entry name" value="CDS"/>
    <property type="match status" value="1"/>
</dbReference>
<dbReference type="EC" id="2.7.7.41" evidence="6 18"/>
<evidence type="ECO:0000256" key="16">
    <source>
        <dbReference type="ARBA" id="ARBA00023209"/>
    </source>
</evidence>
<evidence type="ECO:0000313" key="20">
    <source>
        <dbReference type="EMBL" id="MFA9949509.1"/>
    </source>
</evidence>
<proteinExistence type="inferred from homology"/>
<evidence type="ECO:0000256" key="2">
    <source>
        <dbReference type="ARBA" id="ARBA00004651"/>
    </source>
</evidence>
<name>A0ABV4UDR7_9RHOO</name>
<keyword evidence="15 19" id="KW-0472">Membrane</keyword>
<dbReference type="RefSeq" id="WP_418890631.1">
    <property type="nucleotide sequence ID" value="NZ_JBEUWX010000002.1"/>
</dbReference>
<evidence type="ECO:0000256" key="6">
    <source>
        <dbReference type="ARBA" id="ARBA00012487"/>
    </source>
</evidence>
<keyword evidence="10 18" id="KW-0808">Transferase</keyword>
<dbReference type="InterPro" id="IPR000374">
    <property type="entry name" value="PC_trans"/>
</dbReference>
<dbReference type="GO" id="GO:0004605">
    <property type="term" value="F:phosphatidate cytidylyltransferase activity"/>
    <property type="evidence" value="ECO:0007669"/>
    <property type="project" value="UniProtKB-EC"/>
</dbReference>
<dbReference type="Proteomes" id="UP001574673">
    <property type="component" value="Unassembled WGS sequence"/>
</dbReference>
<reference evidence="21" key="1">
    <citation type="submission" date="2024-06" db="EMBL/GenBank/DDBJ databases">
        <title>Radixoralia hellwigii gen. nov., sp nov., isolated from a root canal in the human oral cavity.</title>
        <authorList>
            <person name="Bartsch S."/>
            <person name="Wittmer A."/>
            <person name="Schulz A.-K."/>
            <person name="Neumann-Schaal M."/>
            <person name="Wolf J."/>
            <person name="Gronow S."/>
            <person name="Tennert C."/>
            <person name="Haecker G."/>
            <person name="Cieplik F."/>
            <person name="Al-Ahmad A."/>
        </authorList>
    </citation>
    <scope>NUCLEOTIDE SEQUENCE [LARGE SCALE GENOMIC DNA]</scope>
    <source>
        <strain evidence="21">Wk13</strain>
    </source>
</reference>
<keyword evidence="16" id="KW-0594">Phospholipid biosynthesis</keyword>
<comment type="pathway">
    <text evidence="3 18">Phospholipid metabolism; CDP-diacylglycerol biosynthesis; CDP-diacylglycerol from sn-glycerol 3-phosphate: step 3/3.</text>
</comment>
<accession>A0ABV4UDR7</accession>
<protein>
    <recommendedName>
        <fullName evidence="7 18">Phosphatidate cytidylyltransferase</fullName>
        <ecNumber evidence="6 18">2.7.7.41</ecNumber>
    </recommendedName>
</protein>
<evidence type="ECO:0000256" key="14">
    <source>
        <dbReference type="ARBA" id="ARBA00023098"/>
    </source>
</evidence>
<evidence type="ECO:0000256" key="7">
    <source>
        <dbReference type="ARBA" id="ARBA00019373"/>
    </source>
</evidence>
<evidence type="ECO:0000256" key="9">
    <source>
        <dbReference type="ARBA" id="ARBA00022516"/>
    </source>
</evidence>
<evidence type="ECO:0000256" key="12">
    <source>
        <dbReference type="ARBA" id="ARBA00022695"/>
    </source>
</evidence>
<feature type="transmembrane region" description="Helical" evidence="19">
    <location>
        <begin position="92"/>
        <end position="109"/>
    </location>
</feature>
<evidence type="ECO:0000256" key="3">
    <source>
        <dbReference type="ARBA" id="ARBA00005119"/>
    </source>
</evidence>
<dbReference type="PANTHER" id="PTHR46382">
    <property type="entry name" value="PHOSPHATIDATE CYTIDYLYLTRANSFERASE"/>
    <property type="match status" value="1"/>
</dbReference>
<keyword evidence="11 18" id="KW-0812">Transmembrane</keyword>
<evidence type="ECO:0000256" key="5">
    <source>
        <dbReference type="ARBA" id="ARBA00010185"/>
    </source>
</evidence>
<evidence type="ECO:0000256" key="4">
    <source>
        <dbReference type="ARBA" id="ARBA00005189"/>
    </source>
</evidence>
<comment type="similarity">
    <text evidence="5 18">Belongs to the CDS family.</text>
</comment>
<evidence type="ECO:0000256" key="19">
    <source>
        <dbReference type="SAM" id="Phobius"/>
    </source>
</evidence>
<comment type="pathway">
    <text evidence="4">Lipid metabolism.</text>
</comment>
<keyword evidence="14" id="KW-0443">Lipid metabolism</keyword>
<feature type="transmembrane region" description="Helical" evidence="19">
    <location>
        <begin position="186"/>
        <end position="206"/>
    </location>
</feature>
<feature type="transmembrane region" description="Helical" evidence="19">
    <location>
        <begin position="145"/>
        <end position="165"/>
    </location>
</feature>
<gene>
    <name evidence="20" type="ORF">ABCS64_04060</name>
</gene>
<evidence type="ECO:0000313" key="21">
    <source>
        <dbReference type="Proteomes" id="UP001574673"/>
    </source>
</evidence>
<feature type="transmembrane region" description="Helical" evidence="19">
    <location>
        <begin position="121"/>
        <end position="139"/>
    </location>
</feature>
<evidence type="ECO:0000256" key="15">
    <source>
        <dbReference type="ARBA" id="ARBA00023136"/>
    </source>
</evidence>
<evidence type="ECO:0000256" key="17">
    <source>
        <dbReference type="ARBA" id="ARBA00023264"/>
    </source>
</evidence>
<organism evidence="20 21">
    <name type="scientific">Dentiradicibacter hellwigii</name>
    <dbReference type="NCBI Taxonomy" id="3149053"/>
    <lineage>
        <taxon>Bacteria</taxon>
        <taxon>Pseudomonadati</taxon>
        <taxon>Pseudomonadota</taxon>
        <taxon>Betaproteobacteria</taxon>
        <taxon>Rhodocyclales</taxon>
        <taxon>Rhodocyclaceae</taxon>
        <taxon>Dentiradicibacter</taxon>
    </lineage>
</organism>
<dbReference type="PANTHER" id="PTHR46382:SF1">
    <property type="entry name" value="PHOSPHATIDATE CYTIDYLYLTRANSFERASE"/>
    <property type="match status" value="1"/>
</dbReference>
<dbReference type="EMBL" id="JBEUWX010000002">
    <property type="protein sequence ID" value="MFA9949509.1"/>
    <property type="molecule type" value="Genomic_DNA"/>
</dbReference>
<evidence type="ECO:0000256" key="10">
    <source>
        <dbReference type="ARBA" id="ARBA00022679"/>
    </source>
</evidence>
<keyword evidence="21" id="KW-1185">Reference proteome</keyword>
<keyword evidence="8" id="KW-1003">Cell membrane</keyword>
<evidence type="ECO:0000256" key="18">
    <source>
        <dbReference type="RuleBase" id="RU003938"/>
    </source>
</evidence>
<feature type="transmembrane region" description="Helical" evidence="19">
    <location>
        <begin position="55"/>
        <end position="72"/>
    </location>
</feature>
<comment type="subcellular location">
    <subcellularLocation>
        <location evidence="2">Cell membrane</location>
        <topology evidence="2">Multi-pass membrane protein</topology>
    </subcellularLocation>
</comment>
<keyword evidence="17" id="KW-1208">Phospholipid metabolism</keyword>
<evidence type="ECO:0000256" key="11">
    <source>
        <dbReference type="ARBA" id="ARBA00022692"/>
    </source>
</evidence>
<comment type="catalytic activity">
    <reaction evidence="1 18">
        <text>a 1,2-diacyl-sn-glycero-3-phosphate + CTP + H(+) = a CDP-1,2-diacyl-sn-glycerol + diphosphate</text>
        <dbReference type="Rhea" id="RHEA:16229"/>
        <dbReference type="ChEBI" id="CHEBI:15378"/>
        <dbReference type="ChEBI" id="CHEBI:33019"/>
        <dbReference type="ChEBI" id="CHEBI:37563"/>
        <dbReference type="ChEBI" id="CHEBI:58332"/>
        <dbReference type="ChEBI" id="CHEBI:58608"/>
        <dbReference type="EC" id="2.7.7.41"/>
    </reaction>
</comment>
<keyword evidence="13 19" id="KW-1133">Transmembrane helix</keyword>
<comment type="caution">
    <text evidence="20">The sequence shown here is derived from an EMBL/GenBank/DDBJ whole genome shotgun (WGS) entry which is preliminary data.</text>
</comment>
<dbReference type="Pfam" id="PF01148">
    <property type="entry name" value="CTP_transf_1"/>
    <property type="match status" value="1"/>
</dbReference>
<feature type="transmembrane region" description="Helical" evidence="19">
    <location>
        <begin position="29"/>
        <end position="48"/>
    </location>
</feature>
<sequence length="277" mass="30012">MLKARMVTALALLGLFLFALICLPLLGWAVFASLIVALAAWEWGGLLLWPPQKRFFLGGGFFLVCLLIFFTQPRAFGLLIGFDKSAWQLGRWFYIPAAIFWIVGAPLWMRQRWALPRSEKGVLIGALVLLPAWLALIQLRHVGWLTLLVVMALVWLADSVAYFAGRAWGRNKLAPAISPGKTWEGAIGGGLAVVICGVALAGYLPARIAGNPILLILLLLGLAAISIIGDLFESMIKRQAGLKDSSNLLPGHGGILDRIDSLTSTLPVVALAWLLLA</sequence>
<evidence type="ECO:0000256" key="8">
    <source>
        <dbReference type="ARBA" id="ARBA00022475"/>
    </source>
</evidence>
<evidence type="ECO:0000256" key="13">
    <source>
        <dbReference type="ARBA" id="ARBA00022989"/>
    </source>
</evidence>